<accession>A0ABW6BBX6</accession>
<sequence>MKRKLLSISIILLSGASLFGQGLNRKKLPLEVSIAAGVEHANFSNLNARLQAHDLNKQGAFLMSGGIGLAYRTKPLIIGMQHTISSDFSDNDFRQNDIRFYLSTNALTFGSIVTAPEIGIGYQDTRVHVVQPDMSGTFDDFLQTRANRIRVDQQGAVADVGITFKRHIQERNIYLPFFRIGYKHGLNAGNWQVADAQATGAPADRVHGFYAQLIAGFGR</sequence>
<gene>
    <name evidence="1" type="ORF">ACFS7Y_06430</name>
</gene>
<organism evidence="1 2">
    <name type="scientific">Sphingobacterium bambusae</name>
    <dbReference type="NCBI Taxonomy" id="662858"/>
    <lineage>
        <taxon>Bacteria</taxon>
        <taxon>Pseudomonadati</taxon>
        <taxon>Bacteroidota</taxon>
        <taxon>Sphingobacteriia</taxon>
        <taxon>Sphingobacteriales</taxon>
        <taxon>Sphingobacteriaceae</taxon>
        <taxon>Sphingobacterium</taxon>
    </lineage>
</organism>
<reference evidence="2" key="1">
    <citation type="journal article" date="2019" name="Int. J. Syst. Evol. Microbiol.">
        <title>The Global Catalogue of Microorganisms (GCM) 10K type strain sequencing project: providing services to taxonomists for standard genome sequencing and annotation.</title>
        <authorList>
            <consortium name="The Broad Institute Genomics Platform"/>
            <consortium name="The Broad Institute Genome Sequencing Center for Infectious Disease"/>
            <person name="Wu L."/>
            <person name="Ma J."/>
        </authorList>
    </citation>
    <scope>NUCLEOTIDE SEQUENCE [LARGE SCALE GENOMIC DNA]</scope>
    <source>
        <strain evidence="2">KCTC 22814</strain>
    </source>
</reference>
<evidence type="ECO:0008006" key="3">
    <source>
        <dbReference type="Google" id="ProtNLM"/>
    </source>
</evidence>
<keyword evidence="2" id="KW-1185">Reference proteome</keyword>
<dbReference type="Proteomes" id="UP001597525">
    <property type="component" value="Unassembled WGS sequence"/>
</dbReference>
<dbReference type="RefSeq" id="WP_320182709.1">
    <property type="nucleotide sequence ID" value="NZ_CP138332.1"/>
</dbReference>
<evidence type="ECO:0000313" key="1">
    <source>
        <dbReference type="EMBL" id="MFD2967013.1"/>
    </source>
</evidence>
<dbReference type="EMBL" id="JBHUPB010000004">
    <property type="protein sequence ID" value="MFD2967013.1"/>
    <property type="molecule type" value="Genomic_DNA"/>
</dbReference>
<proteinExistence type="predicted"/>
<name>A0ABW6BBX6_9SPHI</name>
<protein>
    <recommendedName>
        <fullName evidence="3">Outer membrane protein beta-barrel domain-containing protein</fullName>
    </recommendedName>
</protein>
<comment type="caution">
    <text evidence="1">The sequence shown here is derived from an EMBL/GenBank/DDBJ whole genome shotgun (WGS) entry which is preliminary data.</text>
</comment>
<evidence type="ECO:0000313" key="2">
    <source>
        <dbReference type="Proteomes" id="UP001597525"/>
    </source>
</evidence>